<name>A0A8J5S3Q2_ZIZPA</name>
<dbReference type="PANTHER" id="PTHR11140">
    <property type="entry name" value="PRE-MRNA SPLICING FACTOR PRP8"/>
    <property type="match status" value="1"/>
</dbReference>
<sequence>MVTLASNLPEHEFLNDLEPLGWMYIQPNEAPQLSPQDLTSHARILENKQWDGEKCIILTRGFTPRIWFIDRVQVDPKWLRLADGLVYELAENLNYFPHFYGPDWSFAPLQLDAVVRAEKIVLMRFIISNLVRVFPTRMLKVSLCVGSGGQRLLLRDMSCVQIKAVETLVSRIRRNKTDSSHRLHTDFFSNTPAHYESHPDVAVRSADS</sequence>
<dbReference type="OrthoDB" id="3335358at2759"/>
<proteinExistence type="predicted"/>
<dbReference type="GO" id="GO:0017070">
    <property type="term" value="F:U6 snRNA binding"/>
    <property type="evidence" value="ECO:0007669"/>
    <property type="project" value="TreeGrafter"/>
</dbReference>
<gene>
    <name evidence="1" type="ORF">GUJ93_ZPchr0003g17417</name>
</gene>
<dbReference type="GO" id="GO:0005682">
    <property type="term" value="C:U5 snRNP"/>
    <property type="evidence" value="ECO:0007669"/>
    <property type="project" value="TreeGrafter"/>
</dbReference>
<evidence type="ECO:0000313" key="2">
    <source>
        <dbReference type="Proteomes" id="UP000729402"/>
    </source>
</evidence>
<evidence type="ECO:0000313" key="1">
    <source>
        <dbReference type="EMBL" id="KAG8063688.1"/>
    </source>
</evidence>
<dbReference type="GO" id="GO:0071013">
    <property type="term" value="C:catalytic step 2 spliceosome"/>
    <property type="evidence" value="ECO:0007669"/>
    <property type="project" value="TreeGrafter"/>
</dbReference>
<organism evidence="1 2">
    <name type="scientific">Zizania palustris</name>
    <name type="common">Northern wild rice</name>
    <dbReference type="NCBI Taxonomy" id="103762"/>
    <lineage>
        <taxon>Eukaryota</taxon>
        <taxon>Viridiplantae</taxon>
        <taxon>Streptophyta</taxon>
        <taxon>Embryophyta</taxon>
        <taxon>Tracheophyta</taxon>
        <taxon>Spermatophyta</taxon>
        <taxon>Magnoliopsida</taxon>
        <taxon>Liliopsida</taxon>
        <taxon>Poales</taxon>
        <taxon>Poaceae</taxon>
        <taxon>BOP clade</taxon>
        <taxon>Oryzoideae</taxon>
        <taxon>Oryzeae</taxon>
        <taxon>Zizaniinae</taxon>
        <taxon>Zizania</taxon>
    </lineage>
</organism>
<protein>
    <submittedName>
        <fullName evidence="1">Uncharacterized protein</fullName>
    </submittedName>
</protein>
<dbReference type="PANTHER" id="PTHR11140:SF0">
    <property type="entry name" value="PRE-MRNA-PROCESSING-SPLICING FACTOR 8"/>
    <property type="match status" value="1"/>
</dbReference>
<comment type="caution">
    <text evidence="1">The sequence shown here is derived from an EMBL/GenBank/DDBJ whole genome shotgun (WGS) entry which is preliminary data.</text>
</comment>
<reference evidence="1" key="1">
    <citation type="journal article" date="2021" name="bioRxiv">
        <title>Whole Genome Assembly and Annotation of Northern Wild Rice, Zizania palustris L., Supports a Whole Genome Duplication in the Zizania Genus.</title>
        <authorList>
            <person name="Haas M."/>
            <person name="Kono T."/>
            <person name="Macchietto M."/>
            <person name="Millas R."/>
            <person name="McGilp L."/>
            <person name="Shao M."/>
            <person name="Duquette J."/>
            <person name="Hirsch C.N."/>
            <person name="Kimball J."/>
        </authorList>
    </citation>
    <scope>NUCLEOTIDE SEQUENCE</scope>
    <source>
        <tissue evidence="1">Fresh leaf tissue</tissue>
    </source>
</reference>
<keyword evidence="2" id="KW-1185">Reference proteome</keyword>
<dbReference type="GO" id="GO:0000244">
    <property type="term" value="P:spliceosomal tri-snRNP complex assembly"/>
    <property type="evidence" value="ECO:0007669"/>
    <property type="project" value="TreeGrafter"/>
</dbReference>
<dbReference type="InterPro" id="IPR027652">
    <property type="entry name" value="PRP8"/>
</dbReference>
<dbReference type="GO" id="GO:0030623">
    <property type="term" value="F:U5 snRNA binding"/>
    <property type="evidence" value="ECO:0007669"/>
    <property type="project" value="TreeGrafter"/>
</dbReference>
<dbReference type="Proteomes" id="UP000729402">
    <property type="component" value="Unassembled WGS sequence"/>
</dbReference>
<accession>A0A8J5S3Q2</accession>
<dbReference type="GO" id="GO:0097157">
    <property type="term" value="F:pre-mRNA intronic binding"/>
    <property type="evidence" value="ECO:0007669"/>
    <property type="project" value="TreeGrafter"/>
</dbReference>
<reference evidence="1" key="2">
    <citation type="submission" date="2021-02" db="EMBL/GenBank/DDBJ databases">
        <authorList>
            <person name="Kimball J.A."/>
            <person name="Haas M.W."/>
            <person name="Macchietto M."/>
            <person name="Kono T."/>
            <person name="Duquette J."/>
            <person name="Shao M."/>
        </authorList>
    </citation>
    <scope>NUCLEOTIDE SEQUENCE</scope>
    <source>
        <tissue evidence="1">Fresh leaf tissue</tissue>
    </source>
</reference>
<dbReference type="GO" id="GO:0030619">
    <property type="term" value="F:U1 snRNA binding"/>
    <property type="evidence" value="ECO:0007669"/>
    <property type="project" value="TreeGrafter"/>
</dbReference>
<dbReference type="GO" id="GO:0030620">
    <property type="term" value="F:U2 snRNA binding"/>
    <property type="evidence" value="ECO:0007669"/>
    <property type="project" value="TreeGrafter"/>
</dbReference>
<dbReference type="EMBL" id="JAAALK010000286">
    <property type="protein sequence ID" value="KAG8063688.1"/>
    <property type="molecule type" value="Genomic_DNA"/>
</dbReference>
<dbReference type="AlphaFoldDB" id="A0A8J5S3Q2"/>